<keyword evidence="10" id="KW-1133">Transmembrane helix</keyword>
<evidence type="ECO:0000259" key="11">
    <source>
        <dbReference type="Pfam" id="PF00768"/>
    </source>
</evidence>
<evidence type="ECO:0000256" key="8">
    <source>
        <dbReference type="PIRSR" id="PIRSR618044-2"/>
    </source>
</evidence>
<feature type="active site" description="Proton acceptor" evidence="7">
    <location>
        <position position="99"/>
    </location>
</feature>
<dbReference type="Proteomes" id="UP000095431">
    <property type="component" value="Unassembled WGS sequence"/>
</dbReference>
<feature type="binding site" evidence="8">
    <location>
        <position position="269"/>
    </location>
    <ligand>
        <name>substrate</name>
    </ligand>
</feature>
<keyword evidence="10" id="KW-0472">Membrane</keyword>
<dbReference type="PANTHER" id="PTHR21581">
    <property type="entry name" value="D-ALANYL-D-ALANINE CARBOXYPEPTIDASE"/>
    <property type="match status" value="1"/>
</dbReference>
<dbReference type="RefSeq" id="WP_330380937.1">
    <property type="nucleotide sequence ID" value="NZ_BTHH01000008.1"/>
</dbReference>
<evidence type="ECO:0000256" key="2">
    <source>
        <dbReference type="ARBA" id="ARBA00022729"/>
    </source>
</evidence>
<dbReference type="PANTHER" id="PTHR21581:SF6">
    <property type="entry name" value="TRAFFICKING PROTEIN PARTICLE COMPLEX SUBUNIT 12"/>
    <property type="match status" value="1"/>
</dbReference>
<dbReference type="EMBL" id="CYZN01000010">
    <property type="protein sequence ID" value="CUO06600.1"/>
    <property type="molecule type" value="Genomic_DNA"/>
</dbReference>
<dbReference type="GO" id="GO:0071555">
    <property type="term" value="P:cell wall organization"/>
    <property type="evidence" value="ECO:0007669"/>
    <property type="project" value="UniProtKB-KW"/>
</dbReference>
<dbReference type="SUPFAM" id="SSF56601">
    <property type="entry name" value="beta-lactamase/transpeptidase-like"/>
    <property type="match status" value="1"/>
</dbReference>
<accession>A0A174C3Z5</accession>
<dbReference type="GO" id="GO:0009002">
    <property type="term" value="F:serine-type D-Ala-D-Ala carboxypeptidase activity"/>
    <property type="evidence" value="ECO:0007669"/>
    <property type="project" value="UniProtKB-EC"/>
</dbReference>
<dbReference type="EC" id="3.4.16.4" evidence="12"/>
<dbReference type="InterPro" id="IPR001967">
    <property type="entry name" value="Peptidase_S11_N"/>
</dbReference>
<dbReference type="Gene3D" id="3.40.710.10">
    <property type="entry name" value="DD-peptidase/beta-lactamase superfamily"/>
    <property type="match status" value="1"/>
</dbReference>
<proteinExistence type="inferred from homology"/>
<keyword evidence="12" id="KW-0645">Protease</keyword>
<feature type="active site" evidence="7">
    <location>
        <position position="156"/>
    </location>
</feature>
<evidence type="ECO:0000256" key="9">
    <source>
        <dbReference type="RuleBase" id="RU004016"/>
    </source>
</evidence>
<protein>
    <submittedName>
        <fullName evidence="12">D-alanyl-D-alanine carboxypeptidase dacB</fullName>
        <ecNumber evidence="12">3.4.16.4</ecNumber>
    </submittedName>
</protein>
<evidence type="ECO:0000256" key="3">
    <source>
        <dbReference type="ARBA" id="ARBA00022801"/>
    </source>
</evidence>
<keyword evidence="6" id="KW-0961">Cell wall biogenesis/degradation</keyword>
<evidence type="ECO:0000256" key="7">
    <source>
        <dbReference type="PIRSR" id="PIRSR618044-1"/>
    </source>
</evidence>
<dbReference type="GO" id="GO:0009252">
    <property type="term" value="P:peptidoglycan biosynthetic process"/>
    <property type="evidence" value="ECO:0007669"/>
    <property type="project" value="UniProtKB-KW"/>
</dbReference>
<dbReference type="AlphaFoldDB" id="A0A174C3Z5"/>
<name>A0A174C3Z5_9FIRM</name>
<evidence type="ECO:0000256" key="10">
    <source>
        <dbReference type="SAM" id="Phobius"/>
    </source>
</evidence>
<keyword evidence="5" id="KW-0573">Peptidoglycan synthesis</keyword>
<keyword evidence="12" id="KW-0121">Carboxypeptidase</keyword>
<dbReference type="GO" id="GO:0006508">
    <property type="term" value="P:proteolysis"/>
    <property type="evidence" value="ECO:0007669"/>
    <property type="project" value="InterPro"/>
</dbReference>
<dbReference type="InterPro" id="IPR012338">
    <property type="entry name" value="Beta-lactam/transpept-like"/>
</dbReference>
<keyword evidence="4" id="KW-0133">Cell shape</keyword>
<feature type="domain" description="Peptidase S11 D-alanyl-D-alanine carboxypeptidase A N-terminal" evidence="11">
    <location>
        <begin position="66"/>
        <end position="298"/>
    </location>
</feature>
<gene>
    <name evidence="12" type="primary">dacB_4</name>
    <name evidence="12" type="ORF">ERS852478_01757</name>
</gene>
<comment type="similarity">
    <text evidence="1 9">Belongs to the peptidase S11 family.</text>
</comment>
<keyword evidence="10" id="KW-0812">Transmembrane</keyword>
<sequence length="332" mass="36380">MAARRRGKKKSGRSYAWRYRGRIVACVFVEVIIICALVIMIGWNKGVKEWFEQFEQPVLKEVDISGINSPNAILMQARGGKILGEINGEAQIYPASMTKIMTVILGIENFDDLDEKITLTNEMFSGLYEQDATQAGFQPGEEVRVIDLLYGAMLPSGAECCIALADTISGSEADFAELMNKKAGKLGMENTHFCDSTGLHNPDHYSTVKDIAVLMKYCIKNDTFREIVETSRHSTGVTNIHPDGITYYSTMFKNLSDPTVTGGKILGGKTGYTSEAGHCLVSFAEIEGREYIFVSAGASGADGNTIPHIQDAVTVYNRVGAAIEEKMNDNNK</sequence>
<keyword evidence="2" id="KW-0732">Signal</keyword>
<feature type="active site" description="Acyl-ester intermediate" evidence="7">
    <location>
        <position position="96"/>
    </location>
</feature>
<dbReference type="GO" id="GO:0008360">
    <property type="term" value="P:regulation of cell shape"/>
    <property type="evidence" value="ECO:0007669"/>
    <property type="project" value="UniProtKB-KW"/>
</dbReference>
<dbReference type="InterPro" id="IPR018044">
    <property type="entry name" value="Peptidase_S11"/>
</dbReference>
<keyword evidence="3 12" id="KW-0378">Hydrolase</keyword>
<evidence type="ECO:0000256" key="6">
    <source>
        <dbReference type="ARBA" id="ARBA00023316"/>
    </source>
</evidence>
<evidence type="ECO:0000256" key="4">
    <source>
        <dbReference type="ARBA" id="ARBA00022960"/>
    </source>
</evidence>
<reference evidence="12 13" key="1">
    <citation type="submission" date="2015-09" db="EMBL/GenBank/DDBJ databases">
        <authorList>
            <consortium name="Pathogen Informatics"/>
        </authorList>
    </citation>
    <scope>NUCLEOTIDE SEQUENCE [LARGE SCALE GENOMIC DNA]</scope>
    <source>
        <strain evidence="12 13">2789STDY5834863</strain>
    </source>
</reference>
<dbReference type="PRINTS" id="PR00725">
    <property type="entry name" value="DADACBPTASE1"/>
</dbReference>
<feature type="transmembrane region" description="Helical" evidence="10">
    <location>
        <begin position="21"/>
        <end position="43"/>
    </location>
</feature>
<organism evidence="12 13">
    <name type="scientific">Blautia wexlerae</name>
    <dbReference type="NCBI Taxonomy" id="418240"/>
    <lineage>
        <taxon>Bacteria</taxon>
        <taxon>Bacillati</taxon>
        <taxon>Bacillota</taxon>
        <taxon>Clostridia</taxon>
        <taxon>Lachnospirales</taxon>
        <taxon>Lachnospiraceae</taxon>
        <taxon>Blautia</taxon>
    </lineage>
</organism>
<dbReference type="Pfam" id="PF00768">
    <property type="entry name" value="Peptidase_S11"/>
    <property type="match status" value="1"/>
</dbReference>
<evidence type="ECO:0000256" key="5">
    <source>
        <dbReference type="ARBA" id="ARBA00022984"/>
    </source>
</evidence>
<evidence type="ECO:0000313" key="12">
    <source>
        <dbReference type="EMBL" id="CUO06600.1"/>
    </source>
</evidence>
<evidence type="ECO:0000313" key="13">
    <source>
        <dbReference type="Proteomes" id="UP000095431"/>
    </source>
</evidence>
<evidence type="ECO:0000256" key="1">
    <source>
        <dbReference type="ARBA" id="ARBA00007164"/>
    </source>
</evidence>
<dbReference type="eggNOG" id="COG1686">
    <property type="taxonomic scope" value="Bacteria"/>
</dbReference>